<keyword evidence="1" id="KW-1133">Transmembrane helix</keyword>
<keyword evidence="3" id="KW-1185">Reference proteome</keyword>
<evidence type="ECO:0000313" key="2">
    <source>
        <dbReference type="EMBL" id="GAA2612287.1"/>
    </source>
</evidence>
<dbReference type="RefSeq" id="WP_344545215.1">
    <property type="nucleotide sequence ID" value="NZ_BAAATD010000007.1"/>
</dbReference>
<keyword evidence="1" id="KW-0812">Transmembrane</keyword>
<gene>
    <name evidence="2" type="ORF">GCM10010411_53780</name>
</gene>
<protein>
    <submittedName>
        <fullName evidence="2">Uncharacterized protein</fullName>
    </submittedName>
</protein>
<dbReference type="EMBL" id="BAAATD010000007">
    <property type="protein sequence ID" value="GAA2612287.1"/>
    <property type="molecule type" value="Genomic_DNA"/>
</dbReference>
<keyword evidence="1" id="KW-0472">Membrane</keyword>
<sequence>MTVLLRPIDPPPILCALALVAALALRAPLPELPVYGVGAVFAAAALVRVFVSVRAAVRIEVQINRR</sequence>
<accession>A0ABN3Q1M7</accession>
<proteinExistence type="predicted"/>
<dbReference type="Proteomes" id="UP001501509">
    <property type="component" value="Unassembled WGS sequence"/>
</dbReference>
<evidence type="ECO:0000313" key="3">
    <source>
        <dbReference type="Proteomes" id="UP001501509"/>
    </source>
</evidence>
<feature type="transmembrane region" description="Helical" evidence="1">
    <location>
        <begin position="36"/>
        <end position="57"/>
    </location>
</feature>
<organism evidence="2 3">
    <name type="scientific">Actinomadura fulvescens</name>
    <dbReference type="NCBI Taxonomy" id="46160"/>
    <lineage>
        <taxon>Bacteria</taxon>
        <taxon>Bacillati</taxon>
        <taxon>Actinomycetota</taxon>
        <taxon>Actinomycetes</taxon>
        <taxon>Streptosporangiales</taxon>
        <taxon>Thermomonosporaceae</taxon>
        <taxon>Actinomadura</taxon>
    </lineage>
</organism>
<reference evidence="2 3" key="1">
    <citation type="journal article" date="2019" name="Int. J. Syst. Evol. Microbiol.">
        <title>The Global Catalogue of Microorganisms (GCM) 10K type strain sequencing project: providing services to taxonomists for standard genome sequencing and annotation.</title>
        <authorList>
            <consortium name="The Broad Institute Genomics Platform"/>
            <consortium name="The Broad Institute Genome Sequencing Center for Infectious Disease"/>
            <person name="Wu L."/>
            <person name="Ma J."/>
        </authorList>
    </citation>
    <scope>NUCLEOTIDE SEQUENCE [LARGE SCALE GENOMIC DNA]</scope>
    <source>
        <strain evidence="2 3">JCM 6833</strain>
    </source>
</reference>
<name>A0ABN3Q1M7_9ACTN</name>
<comment type="caution">
    <text evidence="2">The sequence shown here is derived from an EMBL/GenBank/DDBJ whole genome shotgun (WGS) entry which is preliminary data.</text>
</comment>
<evidence type="ECO:0000256" key="1">
    <source>
        <dbReference type="SAM" id="Phobius"/>
    </source>
</evidence>